<dbReference type="EMBL" id="JAFJYH010000355">
    <property type="protein sequence ID" value="KAG4412775.1"/>
    <property type="molecule type" value="Genomic_DNA"/>
</dbReference>
<organism evidence="1 2">
    <name type="scientific">Cadophora malorum</name>
    <dbReference type="NCBI Taxonomy" id="108018"/>
    <lineage>
        <taxon>Eukaryota</taxon>
        <taxon>Fungi</taxon>
        <taxon>Dikarya</taxon>
        <taxon>Ascomycota</taxon>
        <taxon>Pezizomycotina</taxon>
        <taxon>Leotiomycetes</taxon>
        <taxon>Helotiales</taxon>
        <taxon>Ploettnerulaceae</taxon>
        <taxon>Cadophora</taxon>
    </lineage>
</organism>
<dbReference type="PANTHER" id="PTHR33112">
    <property type="entry name" value="DOMAIN PROTEIN, PUTATIVE-RELATED"/>
    <property type="match status" value="1"/>
</dbReference>
<evidence type="ECO:0000313" key="1">
    <source>
        <dbReference type="EMBL" id="KAG4412775.1"/>
    </source>
</evidence>
<accession>A0A8H7T5C6</accession>
<sequence length="123" mass="13889">MADVYGGAFLTLSVAYGADVHAGLPRPLDIEKRKLPLQNDPLYSRAWALQERMLSPRILIFGSDQMYWKCHQTQQSSLGTKLPKVISYRLPSSPTPTDWHIIVSDYSSRNLTHETTNSPPYLA</sequence>
<evidence type="ECO:0000313" key="2">
    <source>
        <dbReference type="Proteomes" id="UP000664132"/>
    </source>
</evidence>
<gene>
    <name evidence="1" type="ORF">IFR04_014090</name>
</gene>
<dbReference type="PANTHER" id="PTHR33112:SF16">
    <property type="entry name" value="HETEROKARYON INCOMPATIBILITY DOMAIN-CONTAINING PROTEIN"/>
    <property type="match status" value="1"/>
</dbReference>
<protein>
    <submittedName>
        <fullName evidence="1">Uncharacterized protein</fullName>
    </submittedName>
</protein>
<keyword evidence="2" id="KW-1185">Reference proteome</keyword>
<proteinExistence type="predicted"/>
<reference evidence="1" key="1">
    <citation type="submission" date="2021-02" db="EMBL/GenBank/DDBJ databases">
        <title>Genome sequence Cadophora malorum strain M34.</title>
        <authorList>
            <person name="Stefanovic E."/>
            <person name="Vu D."/>
            <person name="Scully C."/>
            <person name="Dijksterhuis J."/>
            <person name="Roader J."/>
            <person name="Houbraken J."/>
        </authorList>
    </citation>
    <scope>NUCLEOTIDE SEQUENCE</scope>
    <source>
        <strain evidence="1">M34</strain>
    </source>
</reference>
<dbReference type="Proteomes" id="UP000664132">
    <property type="component" value="Unassembled WGS sequence"/>
</dbReference>
<comment type="caution">
    <text evidence="1">The sequence shown here is derived from an EMBL/GenBank/DDBJ whole genome shotgun (WGS) entry which is preliminary data.</text>
</comment>
<dbReference type="AlphaFoldDB" id="A0A8H7T5C6"/>
<name>A0A8H7T5C6_9HELO</name>
<dbReference type="OrthoDB" id="47007at2759"/>